<protein>
    <submittedName>
        <fullName evidence="4 5">N-acetyltransferase</fullName>
    </submittedName>
</protein>
<evidence type="ECO:0000256" key="1">
    <source>
        <dbReference type="ARBA" id="ARBA00022679"/>
    </source>
</evidence>
<dbReference type="Proteomes" id="UP001527202">
    <property type="component" value="Unassembled WGS sequence"/>
</dbReference>
<organism evidence="5 6">
    <name type="scientific">Paenibacillus chitinolyticus</name>
    <dbReference type="NCBI Taxonomy" id="79263"/>
    <lineage>
        <taxon>Bacteria</taxon>
        <taxon>Bacillati</taxon>
        <taxon>Bacillota</taxon>
        <taxon>Bacilli</taxon>
        <taxon>Bacillales</taxon>
        <taxon>Paenibacillaceae</taxon>
        <taxon>Paenibacillus</taxon>
    </lineage>
</organism>
<dbReference type="PROSITE" id="PS51186">
    <property type="entry name" value="GNAT"/>
    <property type="match status" value="1"/>
</dbReference>
<dbReference type="CDD" id="cd04301">
    <property type="entry name" value="NAT_SF"/>
    <property type="match status" value="1"/>
</dbReference>
<gene>
    <name evidence="4" type="ORF">M5X16_16605</name>
    <name evidence="5" type="ORF">PC41400_08850</name>
</gene>
<name>A0A410WTQ6_9BACL</name>
<evidence type="ECO:0000313" key="4">
    <source>
        <dbReference type="EMBL" id="MCY9597384.1"/>
    </source>
</evidence>
<dbReference type="Proteomes" id="UP000288943">
    <property type="component" value="Chromosome"/>
</dbReference>
<accession>A0A410WTQ6</accession>
<evidence type="ECO:0000313" key="5">
    <source>
        <dbReference type="EMBL" id="QAV17765.1"/>
    </source>
</evidence>
<evidence type="ECO:0000259" key="3">
    <source>
        <dbReference type="PROSITE" id="PS51186"/>
    </source>
</evidence>
<dbReference type="GeneID" id="95374918"/>
<dbReference type="GO" id="GO:0016747">
    <property type="term" value="F:acyltransferase activity, transferring groups other than amino-acyl groups"/>
    <property type="evidence" value="ECO:0007669"/>
    <property type="project" value="InterPro"/>
</dbReference>
<sequence length="161" mass="18765">MLKKISEPEDQPFLFELYCSSRMAEVRAWGWDEATLRTFLHMQYSAQSASYRQQYPEAESYIVCQDDQQAGRILIHRTPICIRIVDITILPQFQNQGLGTKLLQTLMEEAREQNLPLRLSVLRTGRALALYERLGFQNAGENDMYLAMEWNHETCKEGDRS</sequence>
<dbReference type="OrthoDB" id="794462at2"/>
<dbReference type="AlphaFoldDB" id="A0A410WTQ6"/>
<keyword evidence="1 5" id="KW-0808">Transferase</keyword>
<dbReference type="EMBL" id="JAMDMJ010000021">
    <property type="protein sequence ID" value="MCY9597384.1"/>
    <property type="molecule type" value="Genomic_DNA"/>
</dbReference>
<dbReference type="RefSeq" id="WP_042231128.1">
    <property type="nucleotide sequence ID" value="NZ_CP026520.1"/>
</dbReference>
<dbReference type="PANTHER" id="PTHR43420">
    <property type="entry name" value="ACETYLTRANSFERASE"/>
    <property type="match status" value="1"/>
</dbReference>
<dbReference type="InterPro" id="IPR050680">
    <property type="entry name" value="YpeA/RimI_acetyltransf"/>
</dbReference>
<dbReference type="Pfam" id="PF00583">
    <property type="entry name" value="Acetyltransf_1"/>
    <property type="match status" value="1"/>
</dbReference>
<dbReference type="EMBL" id="CP026520">
    <property type="protein sequence ID" value="QAV17765.1"/>
    <property type="molecule type" value="Genomic_DNA"/>
</dbReference>
<evidence type="ECO:0000313" key="7">
    <source>
        <dbReference type="Proteomes" id="UP001527202"/>
    </source>
</evidence>
<evidence type="ECO:0000256" key="2">
    <source>
        <dbReference type="ARBA" id="ARBA00023315"/>
    </source>
</evidence>
<keyword evidence="2" id="KW-0012">Acyltransferase</keyword>
<dbReference type="Gene3D" id="3.40.630.30">
    <property type="match status" value="1"/>
</dbReference>
<reference evidence="5 6" key="1">
    <citation type="submission" date="2018-01" db="EMBL/GenBank/DDBJ databases">
        <title>The whole genome sequencing and assembly of Paenibacillus chitinolyticus KCCM 41400 strain.</title>
        <authorList>
            <person name="Kim J.-Y."/>
            <person name="Park M.-K."/>
            <person name="Lee Y.-J."/>
            <person name="Yi H."/>
            <person name="Bahn Y.-S."/>
            <person name="Kim J.F."/>
            <person name="Lee D.-W."/>
        </authorList>
    </citation>
    <scope>NUCLEOTIDE SEQUENCE [LARGE SCALE GENOMIC DNA]</scope>
    <source>
        <strain evidence="5 6">KCCM 41400</strain>
    </source>
</reference>
<dbReference type="InterPro" id="IPR016181">
    <property type="entry name" value="Acyl_CoA_acyltransferase"/>
</dbReference>
<evidence type="ECO:0000313" key="6">
    <source>
        <dbReference type="Proteomes" id="UP000288943"/>
    </source>
</evidence>
<dbReference type="InterPro" id="IPR000182">
    <property type="entry name" value="GNAT_dom"/>
</dbReference>
<proteinExistence type="predicted"/>
<dbReference type="SUPFAM" id="SSF55729">
    <property type="entry name" value="Acyl-CoA N-acyltransferases (Nat)"/>
    <property type="match status" value="1"/>
</dbReference>
<reference evidence="4 7" key="2">
    <citation type="submission" date="2022-05" db="EMBL/GenBank/DDBJ databases">
        <title>Genome Sequencing of Bee-Associated Microbes.</title>
        <authorList>
            <person name="Dunlap C."/>
        </authorList>
    </citation>
    <scope>NUCLEOTIDE SEQUENCE [LARGE SCALE GENOMIC DNA]</scope>
    <source>
        <strain evidence="4 7">NRRL B-23120</strain>
    </source>
</reference>
<keyword evidence="7" id="KW-1185">Reference proteome</keyword>
<dbReference type="KEGG" id="pchi:PC41400_08850"/>
<feature type="domain" description="N-acetyltransferase" evidence="3">
    <location>
        <begin position="1"/>
        <end position="153"/>
    </location>
</feature>